<dbReference type="FunCoup" id="A0A152A172">
    <property type="interactions" value="65"/>
</dbReference>
<evidence type="ECO:0000256" key="4">
    <source>
        <dbReference type="ARBA" id="ARBA00022741"/>
    </source>
</evidence>
<dbReference type="EC" id="2.7.11.1" evidence="1"/>
<dbReference type="PROSITE" id="PS50011">
    <property type="entry name" value="PROTEIN_KINASE_DOM"/>
    <property type="match status" value="1"/>
</dbReference>
<dbReference type="CDD" id="cd14132">
    <property type="entry name" value="STKc_CK2_alpha"/>
    <property type="match status" value="1"/>
</dbReference>
<dbReference type="PROSITE" id="PS00107">
    <property type="entry name" value="PROTEIN_KINASE_ATP"/>
    <property type="match status" value="1"/>
</dbReference>
<dbReference type="OMA" id="MDIRFYM"/>
<evidence type="ECO:0000256" key="5">
    <source>
        <dbReference type="ARBA" id="ARBA00022777"/>
    </source>
</evidence>
<dbReference type="PANTHER" id="PTHR24054:SF51">
    <property type="entry name" value="SERINE_THREONINE-PROTEIN KINASE DDB_G0286481-RELATED"/>
    <property type="match status" value="1"/>
</dbReference>
<dbReference type="GO" id="GO:0005634">
    <property type="term" value="C:nucleus"/>
    <property type="evidence" value="ECO:0007669"/>
    <property type="project" value="TreeGrafter"/>
</dbReference>
<keyword evidence="9" id="KW-0472">Membrane</keyword>
<dbReference type="GO" id="GO:0005829">
    <property type="term" value="C:cytosol"/>
    <property type="evidence" value="ECO:0007669"/>
    <property type="project" value="TreeGrafter"/>
</dbReference>
<comment type="caution">
    <text evidence="11">The sequence shown here is derived from an EMBL/GenBank/DDBJ whole genome shotgun (WGS) entry which is preliminary data.</text>
</comment>
<evidence type="ECO:0000313" key="12">
    <source>
        <dbReference type="Proteomes" id="UP000076078"/>
    </source>
</evidence>
<accession>A0A152A172</accession>
<keyword evidence="5" id="KW-0418">Kinase</keyword>
<evidence type="ECO:0000256" key="6">
    <source>
        <dbReference type="ARBA" id="ARBA00022840"/>
    </source>
</evidence>
<evidence type="ECO:0000256" key="8">
    <source>
        <dbReference type="SAM" id="MobiDB-lite"/>
    </source>
</evidence>
<gene>
    <name evidence="11" type="ORF">DLAC_11554</name>
</gene>
<keyword evidence="9" id="KW-1133">Transmembrane helix</keyword>
<evidence type="ECO:0000256" key="2">
    <source>
        <dbReference type="ARBA" id="ARBA00022527"/>
    </source>
</evidence>
<keyword evidence="12" id="KW-1185">Reference proteome</keyword>
<evidence type="ECO:0000256" key="1">
    <source>
        <dbReference type="ARBA" id="ARBA00012513"/>
    </source>
</evidence>
<dbReference type="InParanoid" id="A0A152A172"/>
<dbReference type="InterPro" id="IPR011009">
    <property type="entry name" value="Kinase-like_dom_sf"/>
</dbReference>
<dbReference type="PANTHER" id="PTHR24054">
    <property type="entry name" value="CASEIN KINASE II SUBUNIT ALPHA"/>
    <property type="match status" value="1"/>
</dbReference>
<dbReference type="Pfam" id="PF00069">
    <property type="entry name" value="Pkinase"/>
    <property type="match status" value="1"/>
</dbReference>
<sequence>MANSFQIIFLVYLICVYFAIAYGYSPPYYYGSNYLFALPPIIGYIGGIAVRSNGGQTHRHSRGGHGHRSGGVGSASKGDVAAELQSHSDNELNLDDINNELGCYNCTHKHPKTINSDDHYESISSGIGGTLIQSDHEDKEIPEFLELSPEDRRKQEDLEMYGPQHRFLTPSQQSAAHKRYKNQIDQAQNPDPNLLNIYSPKLEKEFPSKRVLRNQAKVYADVNSNQPLEYSDYESYKITWNPVDRYEIINKIGRGKYSEVFFGINADTEDDVVIKILKPIQKFKMQREIKILETIKDGPNVITLLDTIRDPDSKICSLVFPFVNKTDVRELINYLTDDDLKYYMYELLRAIEYTHSRGVMHRDIKPQNIAIDHVNRKLYLLDWGLAEYYHPTKNYNVKVASRHYKPPELLVNMFDYDYSLDMWSLGCFFAGMILDRDPFFNGQDNNDQLLQITKVLGTDELLRYLDKYGLELNEEQESMIKQYSKKNWDRYIPYENDDIAHPLAIDFLDKLLKFDPQERLTAKEAMNHPYFDSLKKK</sequence>
<dbReference type="STRING" id="361077.A0A152A172"/>
<feature type="compositionally biased region" description="Basic residues" evidence="8">
    <location>
        <begin position="57"/>
        <end position="68"/>
    </location>
</feature>
<dbReference type="Gene3D" id="1.10.510.10">
    <property type="entry name" value="Transferase(Phosphotransferase) domain 1"/>
    <property type="match status" value="1"/>
</dbReference>
<dbReference type="GO" id="GO:0005524">
    <property type="term" value="F:ATP binding"/>
    <property type="evidence" value="ECO:0007669"/>
    <property type="project" value="UniProtKB-UniRule"/>
</dbReference>
<dbReference type="GO" id="GO:0051726">
    <property type="term" value="P:regulation of cell cycle"/>
    <property type="evidence" value="ECO:0007669"/>
    <property type="project" value="TreeGrafter"/>
</dbReference>
<keyword evidence="9" id="KW-0812">Transmembrane</keyword>
<dbReference type="Proteomes" id="UP000076078">
    <property type="component" value="Unassembled WGS sequence"/>
</dbReference>
<keyword evidence="3" id="KW-0808">Transferase</keyword>
<feature type="region of interest" description="Disordered" evidence="8">
    <location>
        <begin position="55"/>
        <end position="79"/>
    </location>
</feature>
<dbReference type="SUPFAM" id="SSF56112">
    <property type="entry name" value="Protein kinase-like (PK-like)"/>
    <property type="match status" value="1"/>
</dbReference>
<dbReference type="InterPro" id="IPR045216">
    <property type="entry name" value="CK2_alpha"/>
</dbReference>
<reference evidence="11 12" key="1">
    <citation type="submission" date="2015-12" db="EMBL/GenBank/DDBJ databases">
        <title>Dictyostelia acquired genes for synthesis and detection of signals that induce cell-type specialization by lateral gene transfer from prokaryotes.</title>
        <authorList>
            <person name="Gloeckner G."/>
            <person name="Schaap P."/>
        </authorList>
    </citation>
    <scope>NUCLEOTIDE SEQUENCE [LARGE SCALE GENOMIC DNA]</scope>
    <source>
        <strain evidence="11 12">TK</strain>
    </source>
</reference>
<evidence type="ECO:0000256" key="3">
    <source>
        <dbReference type="ARBA" id="ARBA00022679"/>
    </source>
</evidence>
<evidence type="ECO:0000256" key="9">
    <source>
        <dbReference type="SAM" id="Phobius"/>
    </source>
</evidence>
<dbReference type="EMBL" id="LODT01000019">
    <property type="protein sequence ID" value="KYQ99975.1"/>
    <property type="molecule type" value="Genomic_DNA"/>
</dbReference>
<dbReference type="FunFam" id="3.30.200.20:FF:000088">
    <property type="entry name" value="Casein kinase II subunit alpha"/>
    <property type="match status" value="1"/>
</dbReference>
<dbReference type="AlphaFoldDB" id="A0A152A172"/>
<dbReference type="OrthoDB" id="10254671at2759"/>
<evidence type="ECO:0000313" key="11">
    <source>
        <dbReference type="EMBL" id="KYQ99975.1"/>
    </source>
</evidence>
<dbReference type="InterPro" id="IPR017441">
    <property type="entry name" value="Protein_kinase_ATP_BS"/>
</dbReference>
<dbReference type="FunFam" id="1.10.510.10:FF:000059">
    <property type="entry name" value="Casein kinase II subunit alpha"/>
    <property type="match status" value="1"/>
</dbReference>
<dbReference type="Gene3D" id="3.30.200.20">
    <property type="entry name" value="Phosphorylase Kinase, domain 1"/>
    <property type="match status" value="1"/>
</dbReference>
<protein>
    <recommendedName>
        <fullName evidence="1">non-specific serine/threonine protein kinase</fullName>
        <ecNumber evidence="1">2.7.11.1</ecNumber>
    </recommendedName>
</protein>
<feature type="transmembrane region" description="Helical" evidence="9">
    <location>
        <begin position="7"/>
        <end position="25"/>
    </location>
</feature>
<feature type="domain" description="Protein kinase" evidence="10">
    <location>
        <begin position="246"/>
        <end position="531"/>
    </location>
</feature>
<proteinExistence type="predicted"/>
<dbReference type="InterPro" id="IPR000719">
    <property type="entry name" value="Prot_kinase_dom"/>
</dbReference>
<feature type="binding site" evidence="7">
    <location>
        <position position="275"/>
    </location>
    <ligand>
        <name>ATP</name>
        <dbReference type="ChEBI" id="CHEBI:30616"/>
    </ligand>
</feature>
<keyword evidence="4 7" id="KW-0547">Nucleotide-binding</keyword>
<evidence type="ECO:0000256" key="7">
    <source>
        <dbReference type="PROSITE-ProRule" id="PRU10141"/>
    </source>
</evidence>
<dbReference type="GO" id="GO:0005956">
    <property type="term" value="C:protein kinase CK2 complex"/>
    <property type="evidence" value="ECO:0007669"/>
    <property type="project" value="TreeGrafter"/>
</dbReference>
<dbReference type="GO" id="GO:0004674">
    <property type="term" value="F:protein serine/threonine kinase activity"/>
    <property type="evidence" value="ECO:0007669"/>
    <property type="project" value="UniProtKB-KW"/>
</dbReference>
<organism evidence="11 12">
    <name type="scientific">Tieghemostelium lacteum</name>
    <name type="common">Slime mold</name>
    <name type="synonym">Dictyostelium lacteum</name>
    <dbReference type="NCBI Taxonomy" id="361077"/>
    <lineage>
        <taxon>Eukaryota</taxon>
        <taxon>Amoebozoa</taxon>
        <taxon>Evosea</taxon>
        <taxon>Eumycetozoa</taxon>
        <taxon>Dictyostelia</taxon>
        <taxon>Dictyosteliales</taxon>
        <taxon>Raperosteliaceae</taxon>
        <taxon>Tieghemostelium</taxon>
    </lineage>
</organism>
<keyword evidence="2" id="KW-0723">Serine/threonine-protein kinase</keyword>
<dbReference type="SMART" id="SM00220">
    <property type="entry name" value="S_TKc"/>
    <property type="match status" value="1"/>
</dbReference>
<evidence type="ECO:0000259" key="10">
    <source>
        <dbReference type="PROSITE" id="PS50011"/>
    </source>
</evidence>
<keyword evidence="6 7" id="KW-0067">ATP-binding</keyword>
<name>A0A152A172_TIELA</name>